<sequence>MSWHQAYTKRASLRETGLAHIHALDMRLAYSRPVMASGPRVPASQTLPARQLVTRRADALHPAEPWALPYYIVNHEPYEIP</sequence>
<evidence type="ECO:0000313" key="2">
    <source>
        <dbReference type="Proteomes" id="UP000076842"/>
    </source>
</evidence>
<protein>
    <submittedName>
        <fullName evidence="1">Uncharacterized protein</fullName>
    </submittedName>
</protein>
<dbReference type="Proteomes" id="UP000076842">
    <property type="component" value="Unassembled WGS sequence"/>
</dbReference>
<evidence type="ECO:0000313" key="1">
    <source>
        <dbReference type="EMBL" id="KZT62523.1"/>
    </source>
</evidence>
<proteinExistence type="predicted"/>
<organism evidence="1 2">
    <name type="scientific">Calocera cornea HHB12733</name>
    <dbReference type="NCBI Taxonomy" id="1353952"/>
    <lineage>
        <taxon>Eukaryota</taxon>
        <taxon>Fungi</taxon>
        <taxon>Dikarya</taxon>
        <taxon>Basidiomycota</taxon>
        <taxon>Agaricomycotina</taxon>
        <taxon>Dacrymycetes</taxon>
        <taxon>Dacrymycetales</taxon>
        <taxon>Dacrymycetaceae</taxon>
        <taxon>Calocera</taxon>
    </lineage>
</organism>
<keyword evidence="2" id="KW-1185">Reference proteome</keyword>
<feature type="non-terminal residue" evidence="1">
    <location>
        <position position="81"/>
    </location>
</feature>
<dbReference type="AlphaFoldDB" id="A0A165K0Y1"/>
<dbReference type="EMBL" id="KV423916">
    <property type="protein sequence ID" value="KZT62523.1"/>
    <property type="molecule type" value="Genomic_DNA"/>
</dbReference>
<gene>
    <name evidence="1" type="ORF">CALCODRAFT_489902</name>
</gene>
<name>A0A165K0Y1_9BASI</name>
<dbReference type="InParanoid" id="A0A165K0Y1"/>
<reference evidence="1 2" key="1">
    <citation type="journal article" date="2016" name="Mol. Biol. Evol.">
        <title>Comparative Genomics of Early-Diverging Mushroom-Forming Fungi Provides Insights into the Origins of Lignocellulose Decay Capabilities.</title>
        <authorList>
            <person name="Nagy L.G."/>
            <person name="Riley R."/>
            <person name="Tritt A."/>
            <person name="Adam C."/>
            <person name="Daum C."/>
            <person name="Floudas D."/>
            <person name="Sun H."/>
            <person name="Yadav J.S."/>
            <person name="Pangilinan J."/>
            <person name="Larsson K.H."/>
            <person name="Matsuura K."/>
            <person name="Barry K."/>
            <person name="Labutti K."/>
            <person name="Kuo R."/>
            <person name="Ohm R.A."/>
            <person name="Bhattacharya S.S."/>
            <person name="Shirouzu T."/>
            <person name="Yoshinaga Y."/>
            <person name="Martin F.M."/>
            <person name="Grigoriev I.V."/>
            <person name="Hibbett D.S."/>
        </authorList>
    </citation>
    <scope>NUCLEOTIDE SEQUENCE [LARGE SCALE GENOMIC DNA]</scope>
    <source>
        <strain evidence="1 2">HHB12733</strain>
    </source>
</reference>
<accession>A0A165K0Y1</accession>